<dbReference type="InterPro" id="IPR000718">
    <property type="entry name" value="Peptidase_M13"/>
</dbReference>
<evidence type="ECO:0000256" key="4">
    <source>
        <dbReference type="ARBA" id="ARBA00022801"/>
    </source>
</evidence>
<dbReference type="GO" id="GO:0005886">
    <property type="term" value="C:plasma membrane"/>
    <property type="evidence" value="ECO:0007669"/>
    <property type="project" value="TreeGrafter"/>
</dbReference>
<dbReference type="Pfam" id="PF05649">
    <property type="entry name" value="Peptidase_M13_N"/>
    <property type="match status" value="1"/>
</dbReference>
<dbReference type="InterPro" id="IPR024079">
    <property type="entry name" value="MetalloPept_cat_dom_sf"/>
</dbReference>
<keyword evidence="6" id="KW-0482">Metalloprotease</keyword>
<dbReference type="GO" id="GO:0046872">
    <property type="term" value="F:metal ion binding"/>
    <property type="evidence" value="ECO:0007669"/>
    <property type="project" value="UniProtKB-KW"/>
</dbReference>
<dbReference type="CDD" id="cd08662">
    <property type="entry name" value="M13"/>
    <property type="match status" value="1"/>
</dbReference>
<evidence type="ECO:0000259" key="8">
    <source>
        <dbReference type="Pfam" id="PF01431"/>
    </source>
</evidence>
<keyword evidence="5" id="KW-0862">Zinc</keyword>
<evidence type="ECO:0000313" key="10">
    <source>
        <dbReference type="EMBL" id="SFK70362.1"/>
    </source>
</evidence>
<keyword evidence="2" id="KW-0645">Protease</keyword>
<dbReference type="Pfam" id="PF01431">
    <property type="entry name" value="Peptidase_M13"/>
    <property type="match status" value="1"/>
</dbReference>
<dbReference type="PANTHER" id="PTHR11733:SF211">
    <property type="entry name" value="OLIGOPEPTIDASE LIPOPROTEIN M13 FAMILY"/>
    <property type="match status" value="1"/>
</dbReference>
<sequence length="687" mass="75841">MQRTRWILAAAVAAALCGSSVWAATPAQQGNIGIDLSGIDHAVKPGDNFFDYANGDWLKTAKIPDDRSSTGTFLKIYEQTEKHTADLIRSTRGDHAAPGSNERKIADYYAAYMNEANIEKLGLKPLKHELSAIHDIDSKNDLARVLGSRLRADVDPINATHFHTQHLFGLFVTQGLEDPSQHVAYLLQGGLGMPSRDYYLSTDPHMVEARGKYQTYVVALLKQAGIKDADAKAKTILDLETKIAKAQESLLDSENVHKANNLWNMADFAKKAPGLNWTAYFAAAGLSDQKQIDVWQPSAITGLSALVASEPLDAWKDLLTFHTINAGAPLLPKAFADLSFDFYGKNLQGTPQQQPRWKLAVGATNTDLGDAVGELYVKKYFPASSKAEVQQLVQNLIAAFGERIDTLSWMTPATRARAKEKLTTLKVGVGYPETWRNYASLEIKPDDPLGNHLRAVKFEYEHQKAKLGQPVDRGEWWMTPQTVNAVNLPLQNALNFPAAILQPPFFDPKSDAAANYGAIGAIIGHEISHSFDNTGSEFDAPGKMENWWTPADLAHFKAATQQLAKQFDQYEALPGVHVNGELTLGEDIADVSGLTIAYIAYHKSLDGKPAPVIDGLTGDQRFFLAFGQAWRSKIRDAALRQRLSTDVHAPAQFRALTVRNLDAWYPAFKVKPGQKLYLKPDQRVKIW</sequence>
<keyword evidence="7" id="KW-0732">Signal</keyword>
<comment type="cofactor">
    <cofactor evidence="1">
        <name>Zn(2+)</name>
        <dbReference type="ChEBI" id="CHEBI:29105"/>
    </cofactor>
</comment>
<evidence type="ECO:0000256" key="5">
    <source>
        <dbReference type="ARBA" id="ARBA00022833"/>
    </source>
</evidence>
<dbReference type="GO" id="GO:0016485">
    <property type="term" value="P:protein processing"/>
    <property type="evidence" value="ECO:0007669"/>
    <property type="project" value="TreeGrafter"/>
</dbReference>
<evidence type="ECO:0000256" key="6">
    <source>
        <dbReference type="ARBA" id="ARBA00023049"/>
    </source>
</evidence>
<protein>
    <submittedName>
        <fullName evidence="10">Endothelin-converting enzyme Metallo peptidase. MEROPS family M13</fullName>
    </submittedName>
</protein>
<dbReference type="Proteomes" id="UP000198725">
    <property type="component" value="Unassembled WGS sequence"/>
</dbReference>
<dbReference type="PRINTS" id="PR00786">
    <property type="entry name" value="NEPRILYSIN"/>
</dbReference>
<dbReference type="Gene3D" id="3.40.390.10">
    <property type="entry name" value="Collagenase (Catalytic Domain)"/>
    <property type="match status" value="1"/>
</dbReference>
<feature type="chain" id="PRO_5011572627" evidence="7">
    <location>
        <begin position="24"/>
        <end position="687"/>
    </location>
</feature>
<dbReference type="PANTHER" id="PTHR11733">
    <property type="entry name" value="ZINC METALLOPROTEASE FAMILY M13 NEPRILYSIN-RELATED"/>
    <property type="match status" value="1"/>
</dbReference>
<dbReference type="Gene3D" id="1.10.1380.10">
    <property type="entry name" value="Neutral endopeptidase , domain2"/>
    <property type="match status" value="1"/>
</dbReference>
<dbReference type="GO" id="GO:0004222">
    <property type="term" value="F:metalloendopeptidase activity"/>
    <property type="evidence" value="ECO:0007669"/>
    <property type="project" value="InterPro"/>
</dbReference>
<keyword evidence="4" id="KW-0378">Hydrolase</keyword>
<keyword evidence="3" id="KW-0479">Metal-binding</keyword>
<evidence type="ECO:0000256" key="1">
    <source>
        <dbReference type="ARBA" id="ARBA00001947"/>
    </source>
</evidence>
<feature type="signal peptide" evidence="7">
    <location>
        <begin position="1"/>
        <end position="23"/>
    </location>
</feature>
<dbReference type="SUPFAM" id="SSF55486">
    <property type="entry name" value="Metalloproteases ('zincins'), catalytic domain"/>
    <property type="match status" value="1"/>
</dbReference>
<evidence type="ECO:0000256" key="7">
    <source>
        <dbReference type="SAM" id="SignalP"/>
    </source>
</evidence>
<dbReference type="EMBL" id="FOSR01000005">
    <property type="protein sequence ID" value="SFK70362.1"/>
    <property type="molecule type" value="Genomic_DNA"/>
</dbReference>
<dbReference type="RefSeq" id="WP_092703000.1">
    <property type="nucleotide sequence ID" value="NZ_FOSR01000005.1"/>
</dbReference>
<feature type="domain" description="Peptidase M13 N-terminal" evidence="9">
    <location>
        <begin position="45"/>
        <end position="432"/>
    </location>
</feature>
<dbReference type="AlphaFoldDB" id="A0A1I4BNB9"/>
<keyword evidence="11" id="KW-1185">Reference proteome</keyword>
<dbReference type="InterPro" id="IPR042089">
    <property type="entry name" value="Peptidase_M13_dom_2"/>
</dbReference>
<dbReference type="InterPro" id="IPR018497">
    <property type="entry name" value="Peptidase_M13_C"/>
</dbReference>
<dbReference type="PROSITE" id="PS51885">
    <property type="entry name" value="NEPRILYSIN"/>
    <property type="match status" value="1"/>
</dbReference>
<dbReference type="InterPro" id="IPR008753">
    <property type="entry name" value="Peptidase_M13_N"/>
</dbReference>
<name>A0A1I4BNB9_9GAMM</name>
<evidence type="ECO:0000313" key="11">
    <source>
        <dbReference type="Proteomes" id="UP000198725"/>
    </source>
</evidence>
<feature type="domain" description="Peptidase M13 C-terminal" evidence="8">
    <location>
        <begin position="484"/>
        <end position="684"/>
    </location>
</feature>
<accession>A0A1I4BNB9</accession>
<evidence type="ECO:0000259" key="9">
    <source>
        <dbReference type="Pfam" id="PF05649"/>
    </source>
</evidence>
<organism evidence="10 11">
    <name type="scientific">Rhodanobacter glycinis</name>
    <dbReference type="NCBI Taxonomy" id="582702"/>
    <lineage>
        <taxon>Bacteria</taxon>
        <taxon>Pseudomonadati</taxon>
        <taxon>Pseudomonadota</taxon>
        <taxon>Gammaproteobacteria</taxon>
        <taxon>Lysobacterales</taxon>
        <taxon>Rhodanobacteraceae</taxon>
        <taxon>Rhodanobacter</taxon>
    </lineage>
</organism>
<evidence type="ECO:0000256" key="2">
    <source>
        <dbReference type="ARBA" id="ARBA00022670"/>
    </source>
</evidence>
<gene>
    <name evidence="10" type="ORF">SAMN05192579_105191</name>
</gene>
<reference evidence="11" key="1">
    <citation type="submission" date="2016-10" db="EMBL/GenBank/DDBJ databases">
        <authorList>
            <person name="Varghese N."/>
            <person name="Submissions S."/>
        </authorList>
    </citation>
    <scope>NUCLEOTIDE SEQUENCE [LARGE SCALE GENOMIC DNA]</scope>
    <source>
        <strain evidence="11">MO64</strain>
    </source>
</reference>
<proteinExistence type="predicted"/>
<evidence type="ECO:0000256" key="3">
    <source>
        <dbReference type="ARBA" id="ARBA00022723"/>
    </source>
</evidence>